<evidence type="ECO:0000256" key="3">
    <source>
        <dbReference type="ARBA" id="ARBA00023210"/>
    </source>
</evidence>
<protein>
    <recommendedName>
        <fullName evidence="5">Cell division protein ZapD</fullName>
    </recommendedName>
    <alternativeName>
        <fullName evidence="5">Z ring-associated protein D</fullName>
    </alternativeName>
</protein>
<accession>A4BQH3</accession>
<dbReference type="SUPFAM" id="SSF160950">
    <property type="entry name" value="YacF-like"/>
    <property type="match status" value="1"/>
</dbReference>
<reference evidence="6 7" key="1">
    <citation type="submission" date="2006-02" db="EMBL/GenBank/DDBJ databases">
        <authorList>
            <person name="Waterbury J."/>
            <person name="Ferriera S."/>
            <person name="Johnson J."/>
            <person name="Kravitz S."/>
            <person name="Halpern A."/>
            <person name="Remington K."/>
            <person name="Beeson K."/>
            <person name="Tran B."/>
            <person name="Rogers Y.-H."/>
            <person name="Friedman R."/>
            <person name="Venter J.C."/>
        </authorList>
    </citation>
    <scope>NUCLEOTIDE SEQUENCE [LARGE SCALE GENOMIC DNA]</scope>
    <source>
        <strain evidence="6 7">Nb-231</strain>
    </source>
</reference>
<gene>
    <name evidence="5" type="primary">zapD</name>
    <name evidence="6" type="ORF">NB231_05531</name>
</gene>
<dbReference type="HAMAP" id="MF_01092">
    <property type="entry name" value="ZapD"/>
    <property type="match status" value="1"/>
</dbReference>
<dbReference type="NCBIfam" id="NF003656">
    <property type="entry name" value="PRK05287.1-4"/>
    <property type="match status" value="1"/>
</dbReference>
<evidence type="ECO:0000256" key="2">
    <source>
        <dbReference type="ARBA" id="ARBA00022618"/>
    </source>
</evidence>
<dbReference type="GO" id="GO:0000917">
    <property type="term" value="P:division septum assembly"/>
    <property type="evidence" value="ECO:0007669"/>
    <property type="project" value="UniProtKB-KW"/>
</dbReference>
<evidence type="ECO:0000256" key="5">
    <source>
        <dbReference type="HAMAP-Rule" id="MF_01092"/>
    </source>
</evidence>
<sequence length="279" mass="31758">MAQIWARMVADFLSIASMRNAALQAPSIAYEQPLNERVRTLLRVEFLHHQGRFGIAGESQWHSRLALSTFVELIDLLGRGDLRYELQKELQRLSNTLLALQQAPGVDPTRLQAILCECEHLVEQLRATPYGAGNEIKNNDFLYTVSQRSGIAGGTCGFDLPVYHRWLHQSPELRRADLEHWFEGLEAVGKATHLVLRLLRESADAVPEIAYGGTFQASLDRTPPYQMLRVLLAQGEPHFPEISGNRHFCTIRFLEQTSLRERPQQVAMDVEFRLERCTV</sequence>
<dbReference type="Pfam" id="PF07072">
    <property type="entry name" value="ZapD"/>
    <property type="match status" value="1"/>
</dbReference>
<dbReference type="HOGENOM" id="CLU_076303_0_1_6"/>
<dbReference type="InterPro" id="IPR009777">
    <property type="entry name" value="ZapD"/>
</dbReference>
<dbReference type="GO" id="GO:0032153">
    <property type="term" value="C:cell division site"/>
    <property type="evidence" value="ECO:0007669"/>
    <property type="project" value="TreeGrafter"/>
</dbReference>
<keyword evidence="1 5" id="KW-0963">Cytoplasm</keyword>
<dbReference type="PANTHER" id="PTHR39455">
    <property type="entry name" value="CELL DIVISION PROTEIN ZAPD"/>
    <property type="match status" value="1"/>
</dbReference>
<dbReference type="Proteomes" id="UP000003374">
    <property type="component" value="Unassembled WGS sequence"/>
</dbReference>
<keyword evidence="7" id="KW-1185">Reference proteome</keyword>
<dbReference type="InterPro" id="IPR027462">
    <property type="entry name" value="ZapD_C"/>
</dbReference>
<organism evidence="6 7">
    <name type="scientific">Nitrococcus mobilis Nb-231</name>
    <dbReference type="NCBI Taxonomy" id="314278"/>
    <lineage>
        <taxon>Bacteria</taxon>
        <taxon>Pseudomonadati</taxon>
        <taxon>Pseudomonadota</taxon>
        <taxon>Gammaproteobacteria</taxon>
        <taxon>Chromatiales</taxon>
        <taxon>Ectothiorhodospiraceae</taxon>
        <taxon>Nitrococcus</taxon>
    </lineage>
</organism>
<dbReference type="Gene3D" id="2.60.440.10">
    <property type="entry name" value="YacF-like domains"/>
    <property type="match status" value="1"/>
</dbReference>
<evidence type="ECO:0000313" key="7">
    <source>
        <dbReference type="Proteomes" id="UP000003374"/>
    </source>
</evidence>
<comment type="similarity">
    <text evidence="5">Belongs to the ZapD family.</text>
</comment>
<name>A4BQH3_9GAMM</name>
<keyword evidence="3 5" id="KW-0717">Septation</keyword>
<keyword evidence="4 5" id="KW-0131">Cell cycle</keyword>
<evidence type="ECO:0000256" key="4">
    <source>
        <dbReference type="ARBA" id="ARBA00023306"/>
    </source>
</evidence>
<dbReference type="STRING" id="314278.NB231_05531"/>
<dbReference type="AlphaFoldDB" id="A4BQH3"/>
<dbReference type="PANTHER" id="PTHR39455:SF1">
    <property type="entry name" value="CELL DIVISION PROTEIN ZAPD"/>
    <property type="match status" value="1"/>
</dbReference>
<dbReference type="GO" id="GO:0005737">
    <property type="term" value="C:cytoplasm"/>
    <property type="evidence" value="ECO:0007669"/>
    <property type="project" value="UniProtKB-SubCell"/>
</dbReference>
<comment type="subunit">
    <text evidence="5">Interacts with FtsZ.</text>
</comment>
<comment type="subcellular location">
    <subcellularLocation>
        <location evidence="5">Cytoplasm</location>
    </subcellularLocation>
    <text evidence="5">Localizes to mid-cell in an FtsZ-dependent manner.</text>
</comment>
<dbReference type="GO" id="GO:0043093">
    <property type="term" value="P:FtsZ-dependent cytokinesis"/>
    <property type="evidence" value="ECO:0007669"/>
    <property type="project" value="UniProtKB-UniRule"/>
</dbReference>
<evidence type="ECO:0000313" key="6">
    <source>
        <dbReference type="EMBL" id="EAR21823.1"/>
    </source>
</evidence>
<proteinExistence type="inferred from homology"/>
<dbReference type="eggNOG" id="COG4582">
    <property type="taxonomic scope" value="Bacteria"/>
</dbReference>
<dbReference type="EMBL" id="AAOF01000005">
    <property type="protein sequence ID" value="EAR21823.1"/>
    <property type="molecule type" value="Genomic_DNA"/>
</dbReference>
<keyword evidence="2 5" id="KW-0132">Cell division</keyword>
<comment type="function">
    <text evidence="5">Cell division factor that enhances FtsZ-ring assembly. Directly interacts with FtsZ and promotes bundling of FtsZ protofilaments, with a reduction in FtsZ GTPase activity.</text>
</comment>
<dbReference type="InterPro" id="IPR036268">
    <property type="entry name" value="ZapD_sf"/>
</dbReference>
<comment type="caution">
    <text evidence="6">The sequence shown here is derived from an EMBL/GenBank/DDBJ whole genome shotgun (WGS) entry which is preliminary data.</text>
</comment>
<dbReference type="Gene3D" id="1.10.3900.10">
    <property type="entry name" value="YacF-like"/>
    <property type="match status" value="1"/>
</dbReference>
<evidence type="ECO:0000256" key="1">
    <source>
        <dbReference type="ARBA" id="ARBA00022490"/>
    </source>
</evidence>